<dbReference type="Proteomes" id="UP000006319">
    <property type="component" value="Unassembled WGS sequence"/>
</dbReference>
<sequence>LKSTDKITYSKKLLDEFFLWLGNFEDCIGHTEAIDENTYSNLEKLDKLYENFYNFKNESSNEDHNTCGKGEICAQDYMNQESTCKGKGNNRFCKELEKFRELFNNHLESIKKCDNIGELPYFQGSSLAGTISIPVSAMSLISLFSFVTYKVGNFFVISDNLFYNLWYTYNKNIDML</sequence>
<dbReference type="VEuPathDB" id="PlasmoDB:PCYB_007310"/>
<dbReference type="EMBL" id="DF158353">
    <property type="protein sequence ID" value="GAB69982.1"/>
    <property type="molecule type" value="Genomic_DNA"/>
</dbReference>
<dbReference type="RefSeq" id="XP_004228200.1">
    <property type="nucleotide sequence ID" value="XM_004228152.1"/>
</dbReference>
<keyword evidence="2" id="KW-1185">Reference proteome</keyword>
<dbReference type="OrthoDB" id="389393at2759"/>
<dbReference type="AlphaFoldDB" id="K6VKN3"/>
<accession>K6VKN3</accession>
<organism evidence="1 2">
    <name type="scientific">Plasmodium cynomolgi (strain B)</name>
    <dbReference type="NCBI Taxonomy" id="1120755"/>
    <lineage>
        <taxon>Eukaryota</taxon>
        <taxon>Sar</taxon>
        <taxon>Alveolata</taxon>
        <taxon>Apicomplexa</taxon>
        <taxon>Aconoidasida</taxon>
        <taxon>Haemosporida</taxon>
        <taxon>Plasmodiidae</taxon>
        <taxon>Plasmodium</taxon>
        <taxon>Plasmodium (Plasmodium)</taxon>
    </lineage>
</organism>
<evidence type="ECO:0000313" key="1">
    <source>
        <dbReference type="EMBL" id="GAB69982.1"/>
    </source>
</evidence>
<evidence type="ECO:0000313" key="2">
    <source>
        <dbReference type="Proteomes" id="UP000006319"/>
    </source>
</evidence>
<dbReference type="KEGG" id="pcy:PCYB_007310"/>
<feature type="non-terminal residue" evidence="1">
    <location>
        <position position="1"/>
    </location>
</feature>
<proteinExistence type="predicted"/>
<protein>
    <recommendedName>
        <fullName evidence="3">CYIR protein</fullName>
    </recommendedName>
</protein>
<gene>
    <name evidence="1" type="ORF">PCYB_007310</name>
</gene>
<dbReference type="GeneID" id="14696524"/>
<evidence type="ECO:0008006" key="3">
    <source>
        <dbReference type="Google" id="ProtNLM"/>
    </source>
</evidence>
<name>K6VKN3_PLACD</name>
<reference evidence="1 2" key="1">
    <citation type="journal article" date="2012" name="Nat. Genet.">
        <title>Plasmodium cynomolgi genome sequences provide insight into Plasmodium vivax and the monkey malaria clade.</title>
        <authorList>
            <person name="Tachibana S."/>
            <person name="Sullivan S.A."/>
            <person name="Kawai S."/>
            <person name="Nakamura S."/>
            <person name="Kim H.R."/>
            <person name="Goto N."/>
            <person name="Arisue N."/>
            <person name="Palacpac N.M.Q."/>
            <person name="Honma H."/>
            <person name="Yagi M."/>
            <person name="Tougan T."/>
            <person name="Katakai Y."/>
            <person name="Kaneko O."/>
            <person name="Mita T."/>
            <person name="Kita K."/>
            <person name="Yasutomi Y."/>
            <person name="Sutton P.L."/>
            <person name="Shakhbatyan R."/>
            <person name="Horii T."/>
            <person name="Yasunaga T."/>
            <person name="Barnwell J.W."/>
            <person name="Escalante A.A."/>
            <person name="Carlton J.M."/>
            <person name="Tanabe K."/>
        </authorList>
    </citation>
    <scope>NUCLEOTIDE SEQUENCE [LARGE SCALE GENOMIC DNA]</scope>
    <source>
        <strain evidence="1 2">B</strain>
    </source>
</reference>